<dbReference type="PANTHER" id="PTHR35566:SF1">
    <property type="entry name" value="TYPE VI SECRETION SYSTEM BASEPLATE COMPONENT TSSK1"/>
    <property type="match status" value="1"/>
</dbReference>
<dbReference type="EMBL" id="JAQNDN010000007">
    <property type="protein sequence ID" value="MDC0669250.1"/>
    <property type="molecule type" value="Genomic_DNA"/>
</dbReference>
<evidence type="ECO:0000313" key="2">
    <source>
        <dbReference type="Proteomes" id="UP001217838"/>
    </source>
</evidence>
<comment type="caution">
    <text evidence="1">The sequence shown here is derived from an EMBL/GenBank/DDBJ whole genome shotgun (WGS) entry which is preliminary data.</text>
</comment>
<protein>
    <submittedName>
        <fullName evidence="1">Type VI secretion system baseplate subunit TssK</fullName>
    </submittedName>
</protein>
<proteinExistence type="predicted"/>
<dbReference type="InterPro" id="IPR010263">
    <property type="entry name" value="T6SS_TssK"/>
</dbReference>
<gene>
    <name evidence="1" type="primary">tssK</name>
    <name evidence="1" type="ORF">POL58_15970</name>
</gene>
<name>A0ABT5B6G3_9BACT</name>
<keyword evidence="2" id="KW-1185">Reference proteome</keyword>
<accession>A0ABT5B6G3</accession>
<dbReference type="RefSeq" id="WP_271998994.1">
    <property type="nucleotide sequence ID" value="NZ_JAQNDN010000007.1"/>
</dbReference>
<organism evidence="1 2">
    <name type="scientific">Nannocystis radixulma</name>
    <dbReference type="NCBI Taxonomy" id="2995305"/>
    <lineage>
        <taxon>Bacteria</taxon>
        <taxon>Pseudomonadati</taxon>
        <taxon>Myxococcota</taxon>
        <taxon>Polyangia</taxon>
        <taxon>Nannocystales</taxon>
        <taxon>Nannocystaceae</taxon>
        <taxon>Nannocystis</taxon>
    </lineage>
</organism>
<dbReference type="Proteomes" id="UP001217838">
    <property type="component" value="Unassembled WGS sequence"/>
</dbReference>
<dbReference type="PANTHER" id="PTHR35566">
    <property type="entry name" value="BLR3599 PROTEIN"/>
    <property type="match status" value="1"/>
</dbReference>
<dbReference type="Pfam" id="PF05936">
    <property type="entry name" value="T6SS_VasE"/>
    <property type="match status" value="1"/>
</dbReference>
<dbReference type="NCBIfam" id="TIGR03353">
    <property type="entry name" value="VI_chp_4"/>
    <property type="match status" value="1"/>
</dbReference>
<evidence type="ECO:0000313" key="1">
    <source>
        <dbReference type="EMBL" id="MDC0669250.1"/>
    </source>
</evidence>
<sequence length="463" mass="50870">MLSYAQSPIFSDGQLVYPQTMQAVVLHADYRLHRRFQCSNLDAAGLVRCELDLDALRRGEIAVRDICLALPSGQLVDTAAGDAIPARRIDTLTPGGPPVRVWVGLPRERDGAANCADDGAAGTRFVREERALADWGSGQRRVKIGLARPNVQVRLDAEAAQDFDGVAIAEVLQDADGRIYCADEFIPPVMNCAAAPALTRRLDALLAQAHTRCEELLHHWSLSRGGPAALTALDVIVKTAHAALSGIVPSLRAMRRAADRLPPFTLYMQLLSFAGTMAALTGDETPLDLLPGYHPDDLRRTFVPLYERVHALLQRSVYDNYICIPFTAVRGNPRAFSLQFEDPRVALASEFLLRMHLSDDHGRVVLNQDRQIVQLIRQAKLGAPDQQVDMDRLALGGVRLDNASSIPGLPVHSGCGYFRLDRADKRFLAVLAQRRAMLRFPDGIDLPETTRPHFALIAVINHG</sequence>
<reference evidence="1 2" key="1">
    <citation type="submission" date="2022-11" db="EMBL/GenBank/DDBJ databases">
        <title>Minimal conservation of predation-associated metabolite biosynthetic gene clusters underscores biosynthetic potential of Myxococcota including descriptions for ten novel species: Archangium lansinium sp. nov., Myxococcus landrumus sp. nov., Nannocystis bai.</title>
        <authorList>
            <person name="Ahearne A."/>
            <person name="Stevens C."/>
            <person name="Dowd S."/>
        </authorList>
    </citation>
    <scope>NUCLEOTIDE SEQUENCE [LARGE SCALE GENOMIC DNA]</scope>
    <source>
        <strain evidence="1 2">NCELM</strain>
    </source>
</reference>